<gene>
    <name evidence="10" type="ORF">GOB93_11640</name>
</gene>
<evidence type="ECO:0000256" key="3">
    <source>
        <dbReference type="ARBA" id="ARBA00012054"/>
    </source>
</evidence>
<dbReference type="InterPro" id="IPR006001">
    <property type="entry name" value="Therm_gnt_kin"/>
</dbReference>
<evidence type="ECO:0000256" key="6">
    <source>
        <dbReference type="ARBA" id="ARBA00022777"/>
    </source>
</evidence>
<proteinExistence type="inferred from homology"/>
<keyword evidence="4 9" id="KW-0808">Transferase</keyword>
<evidence type="ECO:0000256" key="7">
    <source>
        <dbReference type="ARBA" id="ARBA00022840"/>
    </source>
</evidence>
<dbReference type="EMBL" id="WOTB01000014">
    <property type="protein sequence ID" value="NHN85290.1"/>
    <property type="molecule type" value="Genomic_DNA"/>
</dbReference>
<evidence type="ECO:0000256" key="9">
    <source>
        <dbReference type="RuleBase" id="RU363066"/>
    </source>
</evidence>
<keyword evidence="7 9" id="KW-0067">ATP-binding</keyword>
<dbReference type="Proteomes" id="UP000635278">
    <property type="component" value="Unassembled WGS sequence"/>
</dbReference>
<keyword evidence="5 9" id="KW-0547">Nucleotide-binding</keyword>
<accession>A0ABX0JQM3</accession>
<evidence type="ECO:0000256" key="1">
    <source>
        <dbReference type="ARBA" id="ARBA00004761"/>
    </source>
</evidence>
<dbReference type="InterPro" id="IPR027417">
    <property type="entry name" value="P-loop_NTPase"/>
</dbReference>
<evidence type="ECO:0000256" key="2">
    <source>
        <dbReference type="ARBA" id="ARBA00008420"/>
    </source>
</evidence>
<comment type="caution">
    <text evidence="10">The sequence shown here is derived from an EMBL/GenBank/DDBJ whole genome shotgun (WGS) entry which is preliminary data.</text>
</comment>
<dbReference type="Gene3D" id="3.40.50.300">
    <property type="entry name" value="P-loop containing nucleotide triphosphate hydrolases"/>
    <property type="match status" value="1"/>
</dbReference>
<protein>
    <recommendedName>
        <fullName evidence="3 9">Gluconokinase</fullName>
        <ecNumber evidence="3 9">2.7.1.12</ecNumber>
    </recommendedName>
</protein>
<dbReference type="RefSeq" id="WP_173583708.1">
    <property type="nucleotide sequence ID" value="NZ_WOTB01000014.1"/>
</dbReference>
<dbReference type="CDD" id="cd02021">
    <property type="entry name" value="GntK"/>
    <property type="match status" value="1"/>
</dbReference>
<dbReference type="SUPFAM" id="SSF52540">
    <property type="entry name" value="P-loop containing nucleoside triphosphate hydrolases"/>
    <property type="match status" value="1"/>
</dbReference>
<keyword evidence="6 9" id="KW-0418">Kinase</keyword>
<evidence type="ECO:0000256" key="8">
    <source>
        <dbReference type="ARBA" id="ARBA00048090"/>
    </source>
</evidence>
<sequence length="185" mass="20180">MSGSGGVLPPEVRLPPRVVVVMGVSGSGKTTVSVGLHNLLGWPFKEGDSLHPPANVEKMAAGIPLTDADRWPWLDKCRAWIDACAASGTGGILSCSALKRVYRDRLRSGGTDITFLFLRVPHDILAHRLVRRKDHYMPASLLDSQLETLEMPGRDEHAVVLDVCETPAEEIAHALEALKEDPVFR</sequence>
<name>A0ABX0JQM3_9PROT</name>
<organism evidence="10 11">
    <name type="scientific">Acetobacter musti</name>
    <dbReference type="NCBI Taxonomy" id="864732"/>
    <lineage>
        <taxon>Bacteria</taxon>
        <taxon>Pseudomonadati</taxon>
        <taxon>Pseudomonadota</taxon>
        <taxon>Alphaproteobacteria</taxon>
        <taxon>Acetobacterales</taxon>
        <taxon>Acetobacteraceae</taxon>
        <taxon>Acetobacter</taxon>
    </lineage>
</organism>
<dbReference type="PANTHER" id="PTHR43442:SF3">
    <property type="entry name" value="GLUCONOKINASE-RELATED"/>
    <property type="match status" value="1"/>
</dbReference>
<dbReference type="EC" id="2.7.1.12" evidence="3 9"/>
<dbReference type="Pfam" id="PF13671">
    <property type="entry name" value="AAA_33"/>
    <property type="match status" value="1"/>
</dbReference>
<comment type="catalytic activity">
    <reaction evidence="8 9">
        <text>D-gluconate + ATP = 6-phospho-D-gluconate + ADP + H(+)</text>
        <dbReference type="Rhea" id="RHEA:19433"/>
        <dbReference type="ChEBI" id="CHEBI:15378"/>
        <dbReference type="ChEBI" id="CHEBI:18391"/>
        <dbReference type="ChEBI" id="CHEBI:30616"/>
        <dbReference type="ChEBI" id="CHEBI:58759"/>
        <dbReference type="ChEBI" id="CHEBI:456216"/>
        <dbReference type="EC" id="2.7.1.12"/>
    </reaction>
</comment>
<comment type="pathway">
    <text evidence="1">Carbohydrate acid metabolism.</text>
</comment>
<evidence type="ECO:0000313" key="11">
    <source>
        <dbReference type="Proteomes" id="UP000635278"/>
    </source>
</evidence>
<dbReference type="NCBIfam" id="TIGR01313">
    <property type="entry name" value="therm_gnt_kin"/>
    <property type="match status" value="1"/>
</dbReference>
<dbReference type="PANTHER" id="PTHR43442">
    <property type="entry name" value="GLUCONOKINASE-RELATED"/>
    <property type="match status" value="1"/>
</dbReference>
<keyword evidence="11" id="KW-1185">Reference proteome</keyword>
<evidence type="ECO:0000313" key="10">
    <source>
        <dbReference type="EMBL" id="NHN85290.1"/>
    </source>
</evidence>
<evidence type="ECO:0000256" key="4">
    <source>
        <dbReference type="ARBA" id="ARBA00022679"/>
    </source>
</evidence>
<evidence type="ECO:0000256" key="5">
    <source>
        <dbReference type="ARBA" id="ARBA00022741"/>
    </source>
</evidence>
<comment type="similarity">
    <text evidence="2 9">Belongs to the gluconokinase GntK/GntV family.</text>
</comment>
<reference evidence="10 11" key="1">
    <citation type="journal article" date="2020" name="Int. J. Syst. Evol. Microbiol.">
        <title>Novel acetic acid bacteria from cider fermentations: Acetobacter conturbans sp. nov. and Acetobacter fallax sp. nov.</title>
        <authorList>
            <person name="Sombolestani A.S."/>
            <person name="Cleenwerck I."/>
            <person name="Cnockaert M."/>
            <person name="Borremans W."/>
            <person name="Wieme A.D."/>
            <person name="De Vuyst L."/>
            <person name="Vandamme P."/>
        </authorList>
    </citation>
    <scope>NUCLEOTIDE SEQUENCE [LARGE SCALE GENOMIC DNA]</scope>
    <source>
        <strain evidence="10 11">LMG 30640</strain>
    </source>
</reference>